<dbReference type="STRING" id="35608.A0A2U1MM12"/>
<organism evidence="4 5">
    <name type="scientific">Artemisia annua</name>
    <name type="common">Sweet wormwood</name>
    <dbReference type="NCBI Taxonomy" id="35608"/>
    <lineage>
        <taxon>Eukaryota</taxon>
        <taxon>Viridiplantae</taxon>
        <taxon>Streptophyta</taxon>
        <taxon>Embryophyta</taxon>
        <taxon>Tracheophyta</taxon>
        <taxon>Spermatophyta</taxon>
        <taxon>Magnoliopsida</taxon>
        <taxon>eudicotyledons</taxon>
        <taxon>Gunneridae</taxon>
        <taxon>Pentapetalae</taxon>
        <taxon>asterids</taxon>
        <taxon>campanulids</taxon>
        <taxon>Asterales</taxon>
        <taxon>Asteraceae</taxon>
        <taxon>Asteroideae</taxon>
        <taxon>Anthemideae</taxon>
        <taxon>Artemisiinae</taxon>
        <taxon>Artemisia</taxon>
    </lineage>
</organism>
<evidence type="ECO:0000256" key="3">
    <source>
        <dbReference type="SAM" id="MobiDB-lite"/>
    </source>
</evidence>
<dbReference type="EMBL" id="PKPP01004895">
    <property type="protein sequence ID" value="PWA62303.1"/>
    <property type="molecule type" value="Genomic_DNA"/>
</dbReference>
<evidence type="ECO:0000313" key="4">
    <source>
        <dbReference type="EMBL" id="PWA62303.1"/>
    </source>
</evidence>
<keyword evidence="5" id="KW-1185">Reference proteome</keyword>
<feature type="region of interest" description="Disordered" evidence="3">
    <location>
        <begin position="412"/>
        <end position="435"/>
    </location>
</feature>
<gene>
    <name evidence="4" type="ORF">CTI12_AA364880</name>
</gene>
<evidence type="ECO:0000256" key="1">
    <source>
        <dbReference type="ARBA" id="ARBA00022737"/>
    </source>
</evidence>
<keyword evidence="2" id="KW-0129">CBS domain</keyword>
<feature type="compositionally biased region" description="Low complexity" evidence="3">
    <location>
        <begin position="425"/>
        <end position="435"/>
    </location>
</feature>
<dbReference type="PANTHER" id="PTHR13780">
    <property type="entry name" value="AMP-ACTIVATED PROTEIN KINASE, GAMMA REGULATORY SUBUNIT"/>
    <property type="match status" value="1"/>
</dbReference>
<proteinExistence type="predicted"/>
<dbReference type="InterPro" id="IPR046342">
    <property type="entry name" value="CBS_dom_sf"/>
</dbReference>
<keyword evidence="1" id="KW-0677">Repeat</keyword>
<evidence type="ECO:0000256" key="2">
    <source>
        <dbReference type="ARBA" id="ARBA00023122"/>
    </source>
</evidence>
<dbReference type="SUPFAM" id="SSF54631">
    <property type="entry name" value="CBS-domain pair"/>
    <property type="match status" value="1"/>
</dbReference>
<dbReference type="GO" id="GO:0005737">
    <property type="term" value="C:cytoplasm"/>
    <property type="evidence" value="ECO:0007669"/>
    <property type="project" value="TreeGrafter"/>
</dbReference>
<dbReference type="AlphaFoldDB" id="A0A2U1MM12"/>
<dbReference type="PANTHER" id="PTHR13780:SF128">
    <property type="entry name" value="CBS DOMAIN-CONTAINING PROTEIN"/>
    <property type="match status" value="1"/>
</dbReference>
<sequence length="504" mass="55006">MAARLLAHDVSDLCLGKPSITSLPISATIHDALTELKSSEDTHISIWTCTHNHLVVSDDQLISECRCVGKICMVDIICYLCKEDNISDPSTALKSPVSVLMSHGRPARLLAHDVSDLCLGKPSITSLPISATIHDALTELKSSEDTHISIWTCTHNHLVVSDDQLISECRCVGKICMVDIICYLCKEDNISDPSTALKSPVSVLMSHGRPGVIQHVEPSFSLLQAIDLIINGAQNLVIPIKNKTTKRKQLRQYPTNAPTAHVGGREFCWLTQEDVVRFLLSSIGLFSPTAAFSIESLGIITTDFLTINYHSPASKAVHAIASSLVEQTSVAVIDDDGVLIGEISPFTLNYCDEMVAAAITTLSAGDLMAYIDCGGPPEDIIKLVEERLKERNLTGMLEEFSVYSSGIPFCSNNSSSDEESLPSPTTTRSGGRYNRSSSYSARIMRRAEAIVCYPGSSLVAVMIQAIAHRVSYVWVIEEDCSVVGIVRFCGMLEVFREHLERMCD</sequence>
<dbReference type="InterPro" id="IPR050511">
    <property type="entry name" value="AMPK_gamma/SDS23_families"/>
</dbReference>
<dbReference type="GO" id="GO:0005634">
    <property type="term" value="C:nucleus"/>
    <property type="evidence" value="ECO:0007669"/>
    <property type="project" value="TreeGrafter"/>
</dbReference>
<dbReference type="Proteomes" id="UP000245207">
    <property type="component" value="Unassembled WGS sequence"/>
</dbReference>
<comment type="caution">
    <text evidence="4">The sequence shown here is derived from an EMBL/GenBank/DDBJ whole genome shotgun (WGS) entry which is preliminary data.</text>
</comment>
<name>A0A2U1MM12_ARTAN</name>
<accession>A0A2U1MM12</accession>
<protein>
    <submittedName>
        <fullName evidence="4">Cystathionine beta-synthase, core</fullName>
    </submittedName>
</protein>
<reference evidence="4 5" key="1">
    <citation type="journal article" date="2018" name="Mol. Plant">
        <title>The genome of Artemisia annua provides insight into the evolution of Asteraceae family and artemisinin biosynthesis.</title>
        <authorList>
            <person name="Shen Q."/>
            <person name="Zhang L."/>
            <person name="Liao Z."/>
            <person name="Wang S."/>
            <person name="Yan T."/>
            <person name="Shi P."/>
            <person name="Liu M."/>
            <person name="Fu X."/>
            <person name="Pan Q."/>
            <person name="Wang Y."/>
            <person name="Lv Z."/>
            <person name="Lu X."/>
            <person name="Zhang F."/>
            <person name="Jiang W."/>
            <person name="Ma Y."/>
            <person name="Chen M."/>
            <person name="Hao X."/>
            <person name="Li L."/>
            <person name="Tang Y."/>
            <person name="Lv G."/>
            <person name="Zhou Y."/>
            <person name="Sun X."/>
            <person name="Brodelius P.E."/>
            <person name="Rose J.K.C."/>
            <person name="Tang K."/>
        </authorList>
    </citation>
    <scope>NUCLEOTIDE SEQUENCE [LARGE SCALE GENOMIC DNA]</scope>
    <source>
        <strain evidence="5">cv. Huhao1</strain>
        <tissue evidence="4">Leaf</tissue>
    </source>
</reference>
<dbReference type="OrthoDB" id="681454at2759"/>
<evidence type="ECO:0000313" key="5">
    <source>
        <dbReference type="Proteomes" id="UP000245207"/>
    </source>
</evidence>